<reference evidence="3" key="1">
    <citation type="journal article" date="2019" name="Int. J. Syst. Evol. Microbiol.">
        <title>The Global Catalogue of Microorganisms (GCM) 10K type strain sequencing project: providing services to taxonomists for standard genome sequencing and annotation.</title>
        <authorList>
            <consortium name="The Broad Institute Genomics Platform"/>
            <consortium name="The Broad Institute Genome Sequencing Center for Infectious Disease"/>
            <person name="Wu L."/>
            <person name="Ma J."/>
        </authorList>
    </citation>
    <scope>NUCLEOTIDE SEQUENCE [LARGE SCALE GENOMIC DNA]</scope>
    <source>
        <strain evidence="3">CCUG 55074</strain>
    </source>
</reference>
<feature type="transmembrane region" description="Helical" evidence="1">
    <location>
        <begin position="80"/>
        <end position="102"/>
    </location>
</feature>
<comment type="caution">
    <text evidence="2">The sequence shown here is derived from an EMBL/GenBank/DDBJ whole genome shotgun (WGS) entry which is preliminary data.</text>
</comment>
<gene>
    <name evidence="2" type="ORF">ACFQ27_16650</name>
</gene>
<evidence type="ECO:0000313" key="3">
    <source>
        <dbReference type="Proteomes" id="UP001597216"/>
    </source>
</evidence>
<name>A0ABW3T4V7_9CAUL</name>
<organism evidence="2 3">
    <name type="scientific">Phenylobacterium conjunctum</name>
    <dbReference type="NCBI Taxonomy" id="1298959"/>
    <lineage>
        <taxon>Bacteria</taxon>
        <taxon>Pseudomonadati</taxon>
        <taxon>Pseudomonadota</taxon>
        <taxon>Alphaproteobacteria</taxon>
        <taxon>Caulobacterales</taxon>
        <taxon>Caulobacteraceae</taxon>
        <taxon>Phenylobacterium</taxon>
    </lineage>
</organism>
<sequence length="141" mass="15351">MSGFYLHNLLRIAIVLVTAFAWFKGGPAERIGATVNLVGSLAVMFLVRAMQQEQIGLVLLGLDGALGLVFLALAVRYTSLWLGGAMLLQAAQFSLHAYYLVLDRHVDLLFAVVNNVVSWGVLLAILIGTLVTWRGLGKREI</sequence>
<feature type="transmembrane region" description="Helical" evidence="1">
    <location>
        <begin position="6"/>
        <end position="23"/>
    </location>
</feature>
<dbReference type="RefSeq" id="WP_377354397.1">
    <property type="nucleotide sequence ID" value="NZ_JBHTLQ010000047.1"/>
</dbReference>
<keyword evidence="1" id="KW-0812">Transmembrane</keyword>
<feature type="transmembrane region" description="Helical" evidence="1">
    <location>
        <begin position="108"/>
        <end position="133"/>
    </location>
</feature>
<keyword evidence="1" id="KW-1133">Transmembrane helix</keyword>
<dbReference type="EMBL" id="JBHTLQ010000047">
    <property type="protein sequence ID" value="MFD1192219.1"/>
    <property type="molecule type" value="Genomic_DNA"/>
</dbReference>
<dbReference type="Proteomes" id="UP001597216">
    <property type="component" value="Unassembled WGS sequence"/>
</dbReference>
<feature type="transmembrane region" description="Helical" evidence="1">
    <location>
        <begin position="55"/>
        <end position="73"/>
    </location>
</feature>
<proteinExistence type="predicted"/>
<protein>
    <submittedName>
        <fullName evidence="2">Uncharacterized protein</fullName>
    </submittedName>
</protein>
<keyword evidence="1" id="KW-0472">Membrane</keyword>
<evidence type="ECO:0000256" key="1">
    <source>
        <dbReference type="SAM" id="Phobius"/>
    </source>
</evidence>
<evidence type="ECO:0000313" key="2">
    <source>
        <dbReference type="EMBL" id="MFD1192219.1"/>
    </source>
</evidence>
<feature type="transmembrane region" description="Helical" evidence="1">
    <location>
        <begin position="30"/>
        <end position="49"/>
    </location>
</feature>
<accession>A0ABW3T4V7</accession>
<keyword evidence="3" id="KW-1185">Reference proteome</keyword>